<keyword evidence="2" id="KW-0472">Membrane</keyword>
<evidence type="ECO:0000313" key="3">
    <source>
        <dbReference type="EMBL" id="ODV92701.1"/>
    </source>
</evidence>
<proteinExistence type="predicted"/>
<dbReference type="OrthoDB" id="4084551at2759"/>
<reference evidence="4" key="1">
    <citation type="submission" date="2016-02" db="EMBL/GenBank/DDBJ databases">
        <title>Comparative genomics of biotechnologically important yeasts.</title>
        <authorList>
            <consortium name="DOE Joint Genome Institute"/>
            <person name="Riley R."/>
            <person name="Haridas S."/>
            <person name="Wolfe K.H."/>
            <person name="Lopes M.R."/>
            <person name="Hittinger C.T."/>
            <person name="Goker M."/>
            <person name="Salamov A."/>
            <person name="Wisecaver J."/>
            <person name="Long T.M."/>
            <person name="Aerts A.L."/>
            <person name="Barry K."/>
            <person name="Choi C."/>
            <person name="Clum A."/>
            <person name="Coughlan A.Y."/>
            <person name="Deshpande S."/>
            <person name="Douglass A.P."/>
            <person name="Hanson S.J."/>
            <person name="Klenk H.-P."/>
            <person name="Labutti K."/>
            <person name="Lapidus A."/>
            <person name="Lindquist E."/>
            <person name="Lipzen A."/>
            <person name="Meier-Kolthoff J.P."/>
            <person name="Ohm R.A."/>
            <person name="Otillar R.P."/>
            <person name="Pangilinan J."/>
            <person name="Peng Y."/>
            <person name="Rokas A."/>
            <person name="Rosa C.A."/>
            <person name="Scheuner C."/>
            <person name="Sibirny A.A."/>
            <person name="Slot J.C."/>
            <person name="Stielow J.B."/>
            <person name="Sun H."/>
            <person name="Kurtzman C.P."/>
            <person name="Blackwell M."/>
            <person name="Jeffries T.W."/>
            <person name="Grigoriev I.V."/>
        </authorList>
    </citation>
    <scope>NUCLEOTIDE SEQUENCE [LARGE SCALE GENOMIC DNA]</scope>
    <source>
        <strain evidence="4">NRRL Y-17796</strain>
    </source>
</reference>
<evidence type="ECO:0000313" key="4">
    <source>
        <dbReference type="Proteomes" id="UP000095023"/>
    </source>
</evidence>
<dbReference type="EMBL" id="KV453841">
    <property type="protein sequence ID" value="ODV92701.1"/>
    <property type="molecule type" value="Genomic_DNA"/>
</dbReference>
<dbReference type="InterPro" id="IPR028000">
    <property type="entry name" value="Pma1"/>
</dbReference>
<protein>
    <submittedName>
        <fullName evidence="3">Uncharacterized protein</fullName>
    </submittedName>
</protein>
<accession>A0A1E4TLR8</accession>
<keyword evidence="2" id="KW-0812">Transmembrane</keyword>
<feature type="region of interest" description="Disordered" evidence="1">
    <location>
        <begin position="249"/>
        <end position="268"/>
    </location>
</feature>
<feature type="region of interest" description="Disordered" evidence="1">
    <location>
        <begin position="327"/>
        <end position="350"/>
    </location>
</feature>
<dbReference type="Proteomes" id="UP000095023">
    <property type="component" value="Unassembled WGS sequence"/>
</dbReference>
<organism evidence="3 4">
    <name type="scientific">Tortispora caseinolytica NRRL Y-17796</name>
    <dbReference type="NCBI Taxonomy" id="767744"/>
    <lineage>
        <taxon>Eukaryota</taxon>
        <taxon>Fungi</taxon>
        <taxon>Dikarya</taxon>
        <taxon>Ascomycota</taxon>
        <taxon>Saccharomycotina</taxon>
        <taxon>Trigonopsidomycetes</taxon>
        <taxon>Trigonopsidales</taxon>
        <taxon>Trigonopsidaceae</taxon>
        <taxon>Tortispora</taxon>
    </lineage>
</organism>
<name>A0A1E4TLR8_9ASCO</name>
<dbReference type="AlphaFoldDB" id="A0A1E4TLR8"/>
<feature type="compositionally biased region" description="Polar residues" evidence="1">
    <location>
        <begin position="249"/>
        <end position="258"/>
    </location>
</feature>
<dbReference type="Pfam" id="PF14610">
    <property type="entry name" value="Psg1"/>
    <property type="match status" value="1"/>
</dbReference>
<sequence>MKLQNTILFTAGALAAQNPVNTNVWTSTLSNGQKQLETPTVVDAVVIHASPPSTTDPAVTTPWVSIDGSGIPTYIVPTIYTTTISDSSIVYSTASASPTTPSGYPTPSFSPPVLQCFPSNVPTEIRGDPFCAPLNGTEMLLGESYFFTWNPLVWGEGNDITRVRLKGRGLPLDANEDEIFNSGWISNNDGYYIFTVTSDMFTRSDFDGYFFLSITPQVPSDSNASNTATMSGPILRIIKSKSDAITTINRVPSDNTMPSVSGSSGSGKSKMSGGQIAAAVIVPVVVVAMAIAAFFYLRKHGGIKACISGRKGNGYMGSRTQRMSVAGGTLPASEVELGRSESRRSVENPF</sequence>
<keyword evidence="2" id="KW-1133">Transmembrane helix</keyword>
<feature type="compositionally biased region" description="Low complexity" evidence="1">
    <location>
        <begin position="259"/>
        <end position="268"/>
    </location>
</feature>
<feature type="transmembrane region" description="Helical" evidence="2">
    <location>
        <begin position="276"/>
        <end position="297"/>
    </location>
</feature>
<feature type="compositionally biased region" description="Basic and acidic residues" evidence="1">
    <location>
        <begin position="336"/>
        <end position="350"/>
    </location>
</feature>
<gene>
    <name evidence="3" type="ORF">CANCADRAFT_30783</name>
</gene>
<keyword evidence="4" id="KW-1185">Reference proteome</keyword>
<evidence type="ECO:0000256" key="1">
    <source>
        <dbReference type="SAM" id="MobiDB-lite"/>
    </source>
</evidence>
<evidence type="ECO:0000256" key="2">
    <source>
        <dbReference type="SAM" id="Phobius"/>
    </source>
</evidence>